<dbReference type="Proteomes" id="UP001196413">
    <property type="component" value="Unassembled WGS sequence"/>
</dbReference>
<comment type="caution">
    <text evidence="1">The sequence shown here is derived from an EMBL/GenBank/DDBJ whole genome shotgun (WGS) entry which is preliminary data.</text>
</comment>
<sequence length="142" mass="15523">MGVVKKAKGVSDVLESDGRSALLPDAVISSILGQLNVTVIYKSMQCQKVFFDSNGNALAASYSRRHDERELHYCGKHGDANLHCTNAAAAAAALDNRRTYLDNKHYSCELVENDVAKCTEESGSDVGNRLAWIKLRLSTCRC</sequence>
<protein>
    <submittedName>
        <fullName evidence="1">Uncharacterized protein</fullName>
    </submittedName>
</protein>
<dbReference type="AlphaFoldDB" id="A0AAD5RD82"/>
<organism evidence="1 2">
    <name type="scientific">Parelaphostrongylus tenuis</name>
    <name type="common">Meningeal worm</name>
    <dbReference type="NCBI Taxonomy" id="148309"/>
    <lineage>
        <taxon>Eukaryota</taxon>
        <taxon>Metazoa</taxon>
        <taxon>Ecdysozoa</taxon>
        <taxon>Nematoda</taxon>
        <taxon>Chromadorea</taxon>
        <taxon>Rhabditida</taxon>
        <taxon>Rhabditina</taxon>
        <taxon>Rhabditomorpha</taxon>
        <taxon>Strongyloidea</taxon>
        <taxon>Metastrongylidae</taxon>
        <taxon>Parelaphostrongylus</taxon>
    </lineage>
</organism>
<name>A0AAD5RD82_PARTN</name>
<evidence type="ECO:0000313" key="1">
    <source>
        <dbReference type="EMBL" id="KAJ1374275.1"/>
    </source>
</evidence>
<reference evidence="1" key="1">
    <citation type="submission" date="2021-06" db="EMBL/GenBank/DDBJ databases">
        <title>Parelaphostrongylus tenuis whole genome reference sequence.</title>
        <authorList>
            <person name="Garwood T.J."/>
            <person name="Larsen P.A."/>
            <person name="Fountain-Jones N.M."/>
            <person name="Garbe J.R."/>
            <person name="Macchietto M.G."/>
            <person name="Kania S.A."/>
            <person name="Gerhold R.W."/>
            <person name="Richards J.E."/>
            <person name="Wolf T.M."/>
        </authorList>
    </citation>
    <scope>NUCLEOTIDE SEQUENCE</scope>
    <source>
        <strain evidence="1">MNPRO001-30</strain>
        <tissue evidence="1">Meninges</tissue>
    </source>
</reference>
<accession>A0AAD5RD82</accession>
<keyword evidence="2" id="KW-1185">Reference proteome</keyword>
<proteinExistence type="predicted"/>
<evidence type="ECO:0000313" key="2">
    <source>
        <dbReference type="Proteomes" id="UP001196413"/>
    </source>
</evidence>
<dbReference type="EMBL" id="JAHQIW010007440">
    <property type="protein sequence ID" value="KAJ1374275.1"/>
    <property type="molecule type" value="Genomic_DNA"/>
</dbReference>
<gene>
    <name evidence="1" type="ORF">KIN20_036928</name>
</gene>